<feature type="compositionally biased region" description="Basic and acidic residues" evidence="1">
    <location>
        <begin position="27"/>
        <end position="46"/>
    </location>
</feature>
<organism evidence="3 4">
    <name type="scientific">Paenibacillus eucommiae</name>
    <dbReference type="NCBI Taxonomy" id="1355755"/>
    <lineage>
        <taxon>Bacteria</taxon>
        <taxon>Bacillati</taxon>
        <taxon>Bacillota</taxon>
        <taxon>Bacilli</taxon>
        <taxon>Bacillales</taxon>
        <taxon>Paenibacillaceae</taxon>
        <taxon>Paenibacillus</taxon>
    </lineage>
</organism>
<feature type="region of interest" description="Disordered" evidence="1">
    <location>
        <begin position="27"/>
        <end position="58"/>
    </location>
</feature>
<evidence type="ECO:0000256" key="1">
    <source>
        <dbReference type="SAM" id="MobiDB-lite"/>
    </source>
</evidence>
<dbReference type="PANTHER" id="PTHR43649:SF12">
    <property type="entry name" value="DIACETYLCHITOBIOSE BINDING PROTEIN DASA"/>
    <property type="match status" value="1"/>
</dbReference>
<keyword evidence="4" id="KW-1185">Reference proteome</keyword>
<name>A0ABS4J1G1_9BACL</name>
<evidence type="ECO:0000256" key="2">
    <source>
        <dbReference type="SAM" id="SignalP"/>
    </source>
</evidence>
<dbReference type="SUPFAM" id="SSF53850">
    <property type="entry name" value="Periplasmic binding protein-like II"/>
    <property type="match status" value="1"/>
</dbReference>
<dbReference type="EMBL" id="JAGGLB010000020">
    <property type="protein sequence ID" value="MBP1993677.1"/>
    <property type="molecule type" value="Genomic_DNA"/>
</dbReference>
<keyword evidence="2" id="KW-0732">Signal</keyword>
<dbReference type="PROSITE" id="PS51257">
    <property type="entry name" value="PROKAR_LIPOPROTEIN"/>
    <property type="match status" value="1"/>
</dbReference>
<evidence type="ECO:0000313" key="3">
    <source>
        <dbReference type="EMBL" id="MBP1993677.1"/>
    </source>
</evidence>
<gene>
    <name evidence="3" type="ORF">J2Z66_005303</name>
</gene>
<dbReference type="Gene3D" id="3.40.190.10">
    <property type="entry name" value="Periplasmic binding protein-like II"/>
    <property type="match status" value="2"/>
</dbReference>
<dbReference type="Proteomes" id="UP001519287">
    <property type="component" value="Unassembled WGS sequence"/>
</dbReference>
<proteinExistence type="predicted"/>
<protein>
    <submittedName>
        <fullName evidence="3">Aldouronate transport system substrate-binding protein</fullName>
    </submittedName>
</protein>
<accession>A0ABS4J1G1</accession>
<evidence type="ECO:0000313" key="4">
    <source>
        <dbReference type="Proteomes" id="UP001519287"/>
    </source>
</evidence>
<dbReference type="InterPro" id="IPR050490">
    <property type="entry name" value="Bact_solute-bd_prot1"/>
</dbReference>
<sequence length="550" mass="61544">MMMKKRFSLLICMMLVLTMLAACTAGKTDKENKESDPVSATKKPDSTSEAAGKMNPTGMPIMKEPITIKMFAGKPPASTDWKELMLWKEYEKMTNIHIDWVEQVPFANLAEKRNLTLANGDYPEAFYTSYMPATDLIRYGGEGAFLKLNDLIDDYAPNLKELFDKFPDVKKAVTMPDGNIYTVPTIIDPEFTSARTGGKIWLNQKWLEVLGIAEPKTTDDFYNMLKMMKEKDFNENGKSDEVPFASVGIDGLLGYLKGAWGLGNRGVSIGNVDMDPDGKGLRFIPADPRYKEVLQFVNKLYTEKLISEDIFTTDYAKFIAEGSKGAFGSIYGVDPTVTVKQEGFIGSPALTGPHGDQLYAAVTSPLIWMGGLVLTDKNENPEATIRWLDYFYGEEGSRMFFMGFEGVTYNKADDGKLVYVDDIKNNKDGLNLDQAVSRYLSWPGGGYAGVVSQKYFQGAEGSEASIAATKKLEPYFPKEIWPYFSFTVEENDQMAALGADIEVYTAEMQAKFITGKVPFTEWDDYVSKLNKMGLKDYLGIYNAAYERYKQ</sequence>
<reference evidence="3 4" key="1">
    <citation type="submission" date="2021-03" db="EMBL/GenBank/DDBJ databases">
        <title>Genomic Encyclopedia of Type Strains, Phase IV (KMG-IV): sequencing the most valuable type-strain genomes for metagenomic binning, comparative biology and taxonomic classification.</title>
        <authorList>
            <person name="Goeker M."/>
        </authorList>
    </citation>
    <scope>NUCLEOTIDE SEQUENCE [LARGE SCALE GENOMIC DNA]</scope>
    <source>
        <strain evidence="3 4">DSM 26048</strain>
    </source>
</reference>
<feature type="signal peptide" evidence="2">
    <location>
        <begin position="1"/>
        <end position="24"/>
    </location>
</feature>
<comment type="caution">
    <text evidence="3">The sequence shown here is derived from an EMBL/GenBank/DDBJ whole genome shotgun (WGS) entry which is preliminary data.</text>
</comment>
<dbReference type="PANTHER" id="PTHR43649">
    <property type="entry name" value="ARABINOSE-BINDING PROTEIN-RELATED"/>
    <property type="match status" value="1"/>
</dbReference>
<dbReference type="RefSeq" id="WP_209975557.1">
    <property type="nucleotide sequence ID" value="NZ_JAGGLB010000020.1"/>
</dbReference>
<feature type="chain" id="PRO_5046150711" evidence="2">
    <location>
        <begin position="25"/>
        <end position="550"/>
    </location>
</feature>